<dbReference type="Pfam" id="PF10504">
    <property type="entry name" value="DUF2452"/>
    <property type="match status" value="1"/>
</dbReference>
<dbReference type="AlphaFoldDB" id="A0A846MNW4"/>
<feature type="region of interest" description="Disordered" evidence="2">
    <location>
        <begin position="1"/>
        <end position="26"/>
    </location>
</feature>
<sequence length="168" mass="19200">MAKQKKKAEGEAFVNPINPDHVTDRPGTLPYAHTRGGVVIKPEDKGKLKGRALAAMYDQTERQMQQIYEQVEVLLRQAKALQVRKRISELIYTAEMGFEPVVGKEYHLYRRSADQYVLSLVAPEEWGKSIPYQAYCATARLLSDHTWEILKATDDFEEVMKDIEADEA</sequence>
<evidence type="ECO:0000313" key="3">
    <source>
        <dbReference type="EMBL" id="NIK73159.1"/>
    </source>
</evidence>
<name>A0A846MNW4_9BACT</name>
<keyword evidence="4" id="KW-1185">Reference proteome</keyword>
<evidence type="ECO:0008006" key="5">
    <source>
        <dbReference type="Google" id="ProtNLM"/>
    </source>
</evidence>
<organism evidence="3 4">
    <name type="scientific">Thermonema lapsum</name>
    <dbReference type="NCBI Taxonomy" id="28195"/>
    <lineage>
        <taxon>Bacteria</taxon>
        <taxon>Pseudomonadati</taxon>
        <taxon>Bacteroidota</taxon>
        <taxon>Cytophagia</taxon>
        <taxon>Cytophagales</taxon>
        <taxon>Thermonemataceae</taxon>
        <taxon>Thermonema</taxon>
    </lineage>
</organism>
<dbReference type="Proteomes" id="UP000537126">
    <property type="component" value="Unassembled WGS sequence"/>
</dbReference>
<dbReference type="EMBL" id="JAASRN010000001">
    <property type="protein sequence ID" value="NIK73159.1"/>
    <property type="molecule type" value="Genomic_DNA"/>
</dbReference>
<evidence type="ECO:0000256" key="2">
    <source>
        <dbReference type="SAM" id="MobiDB-lite"/>
    </source>
</evidence>
<feature type="coiled-coil region" evidence="1">
    <location>
        <begin position="57"/>
        <end position="84"/>
    </location>
</feature>
<reference evidence="3 4" key="1">
    <citation type="submission" date="2020-03" db="EMBL/GenBank/DDBJ databases">
        <title>Genomic Encyclopedia of Type Strains, Phase IV (KMG-IV): sequencing the most valuable type-strain genomes for metagenomic binning, comparative biology and taxonomic classification.</title>
        <authorList>
            <person name="Goeker M."/>
        </authorList>
    </citation>
    <scope>NUCLEOTIDE SEQUENCE [LARGE SCALE GENOMIC DNA]</scope>
    <source>
        <strain evidence="3 4">DSM 5718</strain>
    </source>
</reference>
<protein>
    <recommendedName>
        <fullName evidence="5">DUF2452 domain-containing protein</fullName>
    </recommendedName>
</protein>
<comment type="caution">
    <text evidence="3">The sequence shown here is derived from an EMBL/GenBank/DDBJ whole genome shotgun (WGS) entry which is preliminary data.</text>
</comment>
<keyword evidence="1" id="KW-0175">Coiled coil</keyword>
<gene>
    <name evidence="3" type="ORF">FHS56_000645</name>
</gene>
<accession>A0A846MNW4</accession>
<evidence type="ECO:0000256" key="1">
    <source>
        <dbReference type="SAM" id="Coils"/>
    </source>
</evidence>
<evidence type="ECO:0000313" key="4">
    <source>
        <dbReference type="Proteomes" id="UP000537126"/>
    </source>
</evidence>
<proteinExistence type="predicted"/>
<dbReference type="InterPro" id="IPR019534">
    <property type="entry name" value="DUF2452"/>
</dbReference>
<dbReference type="RefSeq" id="WP_166918426.1">
    <property type="nucleotide sequence ID" value="NZ_JAASRN010000001.1"/>
</dbReference>